<keyword evidence="4" id="KW-1185">Reference proteome</keyword>
<evidence type="ECO:0000313" key="3">
    <source>
        <dbReference type="EMBL" id="KTD36071.1"/>
    </source>
</evidence>
<keyword evidence="1" id="KW-0560">Oxidoreductase</keyword>
<dbReference type="STRING" id="45070.Lnau_1055"/>
<dbReference type="AlphaFoldDB" id="A0A0W0WUR6"/>
<dbReference type="PATRIC" id="fig|45070.6.peg.1116"/>
<sequence>MALKLENYMKKFTCDCLIIGGGVQGFVLFYLLKQAGVQSLALVTDKQLGEGETTHSHGYYNRGFFNSLDATVESNEWWDKFFKLHGRECGSIDQTYALANEVDTQLLLKSWQSRAFTYHEIKEPPSDLVSLGYKLRANEKLFTVAEGHISGHGIIKALAKDNYNQLIHGSLRKLICNEFNTAIKKVEIETKEGPIEFTAKQYFLCTGRNTQALLENLYKDNQLKGVCPHNSVRLIPMLVFKGKTPILTGAYLPYDITMASRKSKGEVYTIMSYLKGLEVTRDSVPLDEELADDPRLVKRCITQLKALYPKLKLESGNFEFSYYTGPKIDYPIDSKEFKTINDFKKLNDYYTDNLNFDNFDYIWPGLFSNSYYCARLMIEKYQKQKAQWLVNPSQTAFNAAALGLPIQKEVAKEHCLTDKIEWYSWEDFCKKYPLLLT</sequence>
<protein>
    <submittedName>
        <fullName evidence="3">FAD dependent oxidoreductase</fullName>
    </submittedName>
</protein>
<dbReference type="EMBL" id="LNYO01000013">
    <property type="protein sequence ID" value="KTD36071.1"/>
    <property type="molecule type" value="Genomic_DNA"/>
</dbReference>
<dbReference type="Pfam" id="PF01266">
    <property type="entry name" value="DAO"/>
    <property type="match status" value="1"/>
</dbReference>
<dbReference type="OrthoDB" id="211690at2"/>
<dbReference type="InterPro" id="IPR036188">
    <property type="entry name" value="FAD/NAD-bd_sf"/>
</dbReference>
<dbReference type="Gene3D" id="3.30.9.10">
    <property type="entry name" value="D-Amino Acid Oxidase, subunit A, domain 2"/>
    <property type="match status" value="1"/>
</dbReference>
<dbReference type="GO" id="GO:0016491">
    <property type="term" value="F:oxidoreductase activity"/>
    <property type="evidence" value="ECO:0007669"/>
    <property type="project" value="UniProtKB-KW"/>
</dbReference>
<comment type="caution">
    <text evidence="3">The sequence shown here is derived from an EMBL/GenBank/DDBJ whole genome shotgun (WGS) entry which is preliminary data.</text>
</comment>
<gene>
    <name evidence="3" type="ORF">Lnau_1055</name>
</gene>
<evidence type="ECO:0000256" key="1">
    <source>
        <dbReference type="ARBA" id="ARBA00023002"/>
    </source>
</evidence>
<feature type="domain" description="FAD dependent oxidoreductase" evidence="2">
    <location>
        <begin position="15"/>
        <end position="217"/>
    </location>
</feature>
<evidence type="ECO:0000313" key="4">
    <source>
        <dbReference type="Proteomes" id="UP000054725"/>
    </source>
</evidence>
<name>A0A0W0WUR6_9GAMM</name>
<reference evidence="3 4" key="1">
    <citation type="submission" date="2015-11" db="EMBL/GenBank/DDBJ databases">
        <title>Genomic analysis of 38 Legionella species identifies large and diverse effector repertoires.</title>
        <authorList>
            <person name="Burstein D."/>
            <person name="Amaro F."/>
            <person name="Zusman T."/>
            <person name="Lifshitz Z."/>
            <person name="Cohen O."/>
            <person name="Gilbert J.A."/>
            <person name="Pupko T."/>
            <person name="Shuman H.A."/>
            <person name="Segal G."/>
        </authorList>
    </citation>
    <scope>NUCLEOTIDE SEQUENCE [LARGE SCALE GENOMIC DNA]</scope>
    <source>
        <strain evidence="3 4">ATCC 49506</strain>
    </source>
</reference>
<evidence type="ECO:0000259" key="2">
    <source>
        <dbReference type="Pfam" id="PF01266"/>
    </source>
</evidence>
<dbReference type="SUPFAM" id="SSF51905">
    <property type="entry name" value="FAD/NAD(P)-binding domain"/>
    <property type="match status" value="1"/>
</dbReference>
<proteinExistence type="predicted"/>
<organism evidence="3 4">
    <name type="scientific">Legionella nautarum</name>
    <dbReference type="NCBI Taxonomy" id="45070"/>
    <lineage>
        <taxon>Bacteria</taxon>
        <taxon>Pseudomonadati</taxon>
        <taxon>Pseudomonadota</taxon>
        <taxon>Gammaproteobacteria</taxon>
        <taxon>Legionellales</taxon>
        <taxon>Legionellaceae</taxon>
        <taxon>Legionella</taxon>
    </lineage>
</organism>
<dbReference type="InterPro" id="IPR006076">
    <property type="entry name" value="FAD-dep_OxRdtase"/>
</dbReference>
<accession>A0A0W0WUR6</accession>
<dbReference type="Proteomes" id="UP000054725">
    <property type="component" value="Unassembled WGS sequence"/>
</dbReference>
<dbReference type="Gene3D" id="3.50.50.60">
    <property type="entry name" value="FAD/NAD(P)-binding domain"/>
    <property type="match status" value="1"/>
</dbReference>